<reference evidence="3" key="1">
    <citation type="submission" date="2015-08" db="EMBL/GenBank/DDBJ databases">
        <title>Complete Genome Sequence of Azospirillum thiophilum BV-S.</title>
        <authorList>
            <person name="Fomenkov A."/>
            <person name="Vincze T."/>
            <person name="Grabovich M."/>
            <person name="Dubinina G."/>
            <person name="Orlova M."/>
            <person name="Belousova E."/>
            <person name="Roberts R.J."/>
        </authorList>
    </citation>
    <scope>NUCLEOTIDE SEQUENCE [LARGE SCALE GENOMIC DNA]</scope>
    <source>
        <strain evidence="3">BV-S</strain>
    </source>
</reference>
<organism evidence="2 3">
    <name type="scientific">Azospirillum thiophilum</name>
    <dbReference type="NCBI Taxonomy" id="528244"/>
    <lineage>
        <taxon>Bacteria</taxon>
        <taxon>Pseudomonadati</taxon>
        <taxon>Pseudomonadota</taxon>
        <taxon>Alphaproteobacteria</taxon>
        <taxon>Rhodospirillales</taxon>
        <taxon>Azospirillaceae</taxon>
        <taxon>Azospirillum</taxon>
    </lineage>
</organism>
<sequence>MSFLNPVRLVFSGIFQADVSTVNNDVRHYDNDTFEPAYQEFQKSLPNGAAVANGWWNPTGSGAFRLIDCRVTGLGFADGSFVEGPDADPVLGMLIGGSTDRTSGKLVDLDPQWQMASTPWGLDVRLTDGRTPAFFGGRYQPNPFRDLWFNRNVNGNADGAASSTFQSVLENVEWADDAALSPFLRQLRDATTGGMLSIRLATFGYIGNVKDPRFTLGTVVGTIGPQLAGEPTSFVRGRRFVPANNIPNSWAGITYFSGQVDGPSRTAFLDLSNALQTTDGKGTLNPVGRMTLGILRDPSMAENTPVTPDSFLPVAEIPYGEPRWLARTAGVVAAKLTDEQFELAQTRPLALVTVSETNPGATDLDLGFGIVAIREAQDGLYVCAEPLVHRIDGAGRAESLVYATRYGQPVPGAAIAITQMGRIPGQGGGFGVDQPTAEIPDMGVPEAAVSFEVEGGAATGGTILADGNGVARLGIATRSPGNPRGYIDGQIYLIDYRVPGQSNTARSSFDYIALHVRDDFDVPADPTWDDIAPIMAQYGNLYPIMSKHLVDLGSEASCARHADILHLAFSLPESDPNYMPVTRDLSVYRRDTILAWLAKVQRGETAVERGVKAVAGAAGGAASGGPASGGPAPGLRTGPSGAAPAGAATATPDQPTAADGKTRFAKSFSRVATPSRS</sequence>
<name>A0AAC8W4H2_9PROT</name>
<evidence type="ECO:0000313" key="2">
    <source>
        <dbReference type="EMBL" id="ALG74955.1"/>
    </source>
</evidence>
<gene>
    <name evidence="2" type="ORF">AL072_28590</name>
</gene>
<protein>
    <submittedName>
        <fullName evidence="2">Uncharacterized protein</fullName>
    </submittedName>
</protein>
<evidence type="ECO:0000256" key="1">
    <source>
        <dbReference type="SAM" id="MobiDB-lite"/>
    </source>
</evidence>
<dbReference type="Proteomes" id="UP000069935">
    <property type="component" value="Chromosome 6"/>
</dbReference>
<proteinExistence type="predicted"/>
<reference evidence="2 3" key="2">
    <citation type="journal article" date="2016" name="Genome Announc.">
        <title>Complete Genome Sequence of a Strain of Azospirillum thiophilum Isolated from a Sulfide Spring.</title>
        <authorList>
            <person name="Fomenkov A."/>
            <person name="Vincze T."/>
            <person name="Grabovich M."/>
            <person name="Anton B.P."/>
            <person name="Dubinina G."/>
            <person name="Orlova M."/>
            <person name="Belousova E."/>
            <person name="Roberts R.J."/>
        </authorList>
    </citation>
    <scope>NUCLEOTIDE SEQUENCE [LARGE SCALE GENOMIC DNA]</scope>
    <source>
        <strain evidence="2 3">BV-S</strain>
    </source>
</reference>
<dbReference type="AlphaFoldDB" id="A0AAC8W4H2"/>
<dbReference type="RefSeq" id="WP_045584905.1">
    <property type="nucleotide sequence ID" value="NZ_CP012406.1"/>
</dbReference>
<keyword evidence="3" id="KW-1185">Reference proteome</keyword>
<dbReference type="KEGG" id="ati:AL072_28590"/>
<dbReference type="EMBL" id="CP012406">
    <property type="protein sequence ID" value="ALG74955.1"/>
    <property type="molecule type" value="Genomic_DNA"/>
</dbReference>
<feature type="compositionally biased region" description="Gly residues" evidence="1">
    <location>
        <begin position="617"/>
        <end position="632"/>
    </location>
</feature>
<accession>A0AAC8W4H2</accession>
<feature type="region of interest" description="Disordered" evidence="1">
    <location>
        <begin position="617"/>
        <end position="661"/>
    </location>
</feature>
<feature type="compositionally biased region" description="Low complexity" evidence="1">
    <location>
        <begin position="633"/>
        <end position="659"/>
    </location>
</feature>
<evidence type="ECO:0000313" key="3">
    <source>
        <dbReference type="Proteomes" id="UP000069935"/>
    </source>
</evidence>